<evidence type="ECO:0000313" key="3">
    <source>
        <dbReference type="Proteomes" id="UP000757890"/>
    </source>
</evidence>
<dbReference type="EMBL" id="JABZMK010000044">
    <property type="protein sequence ID" value="MBF1129694.1"/>
    <property type="molecule type" value="Genomic_DNA"/>
</dbReference>
<comment type="caution">
    <text evidence="2">The sequence shown here is derived from an EMBL/GenBank/DDBJ whole genome shotgun (WGS) entry which is preliminary data.</text>
</comment>
<dbReference type="AlphaFoldDB" id="A0A930B690"/>
<dbReference type="Pfam" id="PF07796">
    <property type="entry name" value="DUF1638"/>
    <property type="match status" value="1"/>
</dbReference>
<gene>
    <name evidence="2" type="ORF">HXL70_06580</name>
</gene>
<organism evidence="2 3">
    <name type="scientific">Dialister invisus</name>
    <dbReference type="NCBI Taxonomy" id="218538"/>
    <lineage>
        <taxon>Bacteria</taxon>
        <taxon>Bacillati</taxon>
        <taxon>Bacillota</taxon>
        <taxon>Negativicutes</taxon>
        <taxon>Veillonellales</taxon>
        <taxon>Veillonellaceae</taxon>
        <taxon>Dialister</taxon>
    </lineage>
</organism>
<proteinExistence type="predicted"/>
<feature type="domain" description="DUF1638" evidence="1">
    <location>
        <begin position="34"/>
        <end position="196"/>
    </location>
</feature>
<dbReference type="Proteomes" id="UP000757890">
    <property type="component" value="Unassembled WGS sequence"/>
</dbReference>
<evidence type="ECO:0000259" key="1">
    <source>
        <dbReference type="Pfam" id="PF07796"/>
    </source>
</evidence>
<protein>
    <submittedName>
        <fullName evidence="2">DUF1638 domain-containing protein</fullName>
    </submittedName>
</protein>
<name>A0A930B690_9FIRM</name>
<reference evidence="2" key="1">
    <citation type="submission" date="2020-04" db="EMBL/GenBank/DDBJ databases">
        <title>Deep metagenomics examines the oral microbiome during advanced dental caries in children, revealing novel taxa and co-occurrences with host molecules.</title>
        <authorList>
            <person name="Baker J.L."/>
            <person name="Morton J.T."/>
            <person name="Dinis M."/>
            <person name="Alvarez R."/>
            <person name="Tran N.C."/>
            <person name="Knight R."/>
            <person name="Edlund A."/>
        </authorList>
    </citation>
    <scope>NUCLEOTIDE SEQUENCE</scope>
    <source>
        <strain evidence="2">JCVI_32_bin.14</strain>
    </source>
</reference>
<evidence type="ECO:0000313" key="2">
    <source>
        <dbReference type="EMBL" id="MBF1129694.1"/>
    </source>
</evidence>
<sequence>MEEIMNTIIFACSTLRKELLAAMKENNNHTPIFFLPREVHTDPKFLHTYVQDKIDRFCQVDRIVICTSGCGGGTIGLTATTAKIVIPRTRDCLDILLSGNSLSTLERNYEGVFFTDSWLDFTRNSPLDLDKLEAERGKEGAAKFIKKLYGRINQFYIIDTGCYDLTPVRKYVRRMAHILNGTVEEIQGQYGILKKIAKNQFDEDFLILRKGDTVPHGFTFPVSTK</sequence>
<accession>A0A930B690</accession>
<dbReference type="InterPro" id="IPR012437">
    <property type="entry name" value="DUF1638"/>
</dbReference>